<proteinExistence type="predicted"/>
<dbReference type="EMBL" id="JAFNEN010000473">
    <property type="protein sequence ID" value="KAG8182245.1"/>
    <property type="molecule type" value="Genomic_DNA"/>
</dbReference>
<accession>A0AAV6UDT4</accession>
<gene>
    <name evidence="1" type="ORF">JTE90_024178</name>
</gene>
<comment type="caution">
    <text evidence="1">The sequence shown here is derived from an EMBL/GenBank/DDBJ whole genome shotgun (WGS) entry which is preliminary data.</text>
</comment>
<dbReference type="Proteomes" id="UP000827092">
    <property type="component" value="Unassembled WGS sequence"/>
</dbReference>
<name>A0AAV6UDT4_9ARAC</name>
<reference evidence="1 2" key="1">
    <citation type="journal article" date="2022" name="Nat. Ecol. Evol.">
        <title>A masculinizing supergene underlies an exaggerated male reproductive morph in a spider.</title>
        <authorList>
            <person name="Hendrickx F."/>
            <person name="De Corte Z."/>
            <person name="Sonet G."/>
            <person name="Van Belleghem S.M."/>
            <person name="Kostlbacher S."/>
            <person name="Vangestel C."/>
        </authorList>
    </citation>
    <scope>NUCLEOTIDE SEQUENCE [LARGE SCALE GENOMIC DNA]</scope>
    <source>
        <strain evidence="1">W744_W776</strain>
    </source>
</reference>
<evidence type="ECO:0000313" key="2">
    <source>
        <dbReference type="Proteomes" id="UP000827092"/>
    </source>
</evidence>
<evidence type="ECO:0000313" key="1">
    <source>
        <dbReference type="EMBL" id="KAG8182245.1"/>
    </source>
</evidence>
<keyword evidence="2" id="KW-1185">Reference proteome</keyword>
<sequence length="109" mass="11873">MFRALAYSSVVKFGILLELNFGPRLLAVGRKRIIQAMTLVIFVKLDILFNNSPITESISVLFADTTVRRFSDSTAPSSGLTDDLGQYSCGNFNQSGPSQNLVSDNLLAP</sequence>
<organism evidence="1 2">
    <name type="scientific">Oedothorax gibbosus</name>
    <dbReference type="NCBI Taxonomy" id="931172"/>
    <lineage>
        <taxon>Eukaryota</taxon>
        <taxon>Metazoa</taxon>
        <taxon>Ecdysozoa</taxon>
        <taxon>Arthropoda</taxon>
        <taxon>Chelicerata</taxon>
        <taxon>Arachnida</taxon>
        <taxon>Araneae</taxon>
        <taxon>Araneomorphae</taxon>
        <taxon>Entelegynae</taxon>
        <taxon>Araneoidea</taxon>
        <taxon>Linyphiidae</taxon>
        <taxon>Erigoninae</taxon>
        <taxon>Oedothorax</taxon>
    </lineage>
</organism>
<dbReference type="AlphaFoldDB" id="A0AAV6UDT4"/>
<protein>
    <submittedName>
        <fullName evidence="1">Uncharacterized protein</fullName>
    </submittedName>
</protein>